<evidence type="ECO:0000256" key="1">
    <source>
        <dbReference type="SAM" id="MobiDB-lite"/>
    </source>
</evidence>
<dbReference type="Proteomes" id="UP000314983">
    <property type="component" value="Chromosome 3"/>
</dbReference>
<name>A0AAY5EKK3_ELEEL</name>
<accession>A0AAY5EKK3</accession>
<dbReference type="InterPro" id="IPR000210">
    <property type="entry name" value="BTB/POZ_dom"/>
</dbReference>
<dbReference type="CDD" id="cd18286">
    <property type="entry name" value="BTB2_POZ_BTBD8"/>
    <property type="match status" value="1"/>
</dbReference>
<dbReference type="CDD" id="cd18490">
    <property type="entry name" value="BACK_BTBD8"/>
    <property type="match status" value="1"/>
</dbReference>
<dbReference type="Gene3D" id="3.30.710.10">
    <property type="entry name" value="Potassium Channel Kv1.1, Chain A"/>
    <property type="match status" value="1"/>
</dbReference>
<evidence type="ECO:0000259" key="2">
    <source>
        <dbReference type="PROSITE" id="PS50097"/>
    </source>
</evidence>
<dbReference type="Pfam" id="PF26017">
    <property type="entry name" value="BACK_BTBD8"/>
    <property type="match status" value="1"/>
</dbReference>
<feature type="region of interest" description="Disordered" evidence="1">
    <location>
        <begin position="48"/>
        <end position="72"/>
    </location>
</feature>
<reference evidence="3 4" key="1">
    <citation type="submission" date="2020-05" db="EMBL/GenBank/DDBJ databases">
        <title>Electrophorus electricus (electric eel) genome, fEleEle1, primary haplotype.</title>
        <authorList>
            <person name="Myers G."/>
            <person name="Meyer A."/>
            <person name="Fedrigo O."/>
            <person name="Formenti G."/>
            <person name="Rhie A."/>
            <person name="Tracey A."/>
            <person name="Sims Y."/>
            <person name="Jarvis E.D."/>
        </authorList>
    </citation>
    <scope>NUCLEOTIDE SEQUENCE [LARGE SCALE GENOMIC DNA]</scope>
</reference>
<dbReference type="PANTHER" id="PTHR22427:SF2">
    <property type="entry name" value="BTB_POZ DOMAIN-CONTAINING PROTEIN 8"/>
    <property type="match status" value="1"/>
</dbReference>
<dbReference type="AlphaFoldDB" id="A0AAY5EKK3"/>
<dbReference type="SUPFAM" id="SSF54695">
    <property type="entry name" value="POZ domain"/>
    <property type="match status" value="1"/>
</dbReference>
<dbReference type="Ensembl" id="ENSEEET00000063911.1">
    <property type="protein sequence ID" value="ENSEEEP00000057451.1"/>
    <property type="gene ID" value="ENSEEEG00000026836.1"/>
</dbReference>
<dbReference type="PROSITE" id="PS50097">
    <property type="entry name" value="BTB"/>
    <property type="match status" value="1"/>
</dbReference>
<evidence type="ECO:0000313" key="4">
    <source>
        <dbReference type="Proteomes" id="UP000314983"/>
    </source>
</evidence>
<dbReference type="Pfam" id="PF00651">
    <property type="entry name" value="BTB"/>
    <property type="match status" value="1"/>
</dbReference>
<evidence type="ECO:0000313" key="3">
    <source>
        <dbReference type="Ensembl" id="ENSEEEP00000057451.1"/>
    </source>
</evidence>
<dbReference type="InterPro" id="IPR011333">
    <property type="entry name" value="SKP1/BTB/POZ_sf"/>
</dbReference>
<feature type="domain" description="BTB" evidence="2">
    <location>
        <begin position="179"/>
        <end position="246"/>
    </location>
</feature>
<protein>
    <recommendedName>
        <fullName evidence="2">BTB domain-containing protein</fullName>
    </recommendedName>
</protein>
<proteinExistence type="predicted"/>
<organism evidence="3 4">
    <name type="scientific">Electrophorus electricus</name>
    <name type="common">Electric eel</name>
    <name type="synonym">Gymnotus electricus</name>
    <dbReference type="NCBI Taxonomy" id="8005"/>
    <lineage>
        <taxon>Eukaryota</taxon>
        <taxon>Metazoa</taxon>
        <taxon>Chordata</taxon>
        <taxon>Craniata</taxon>
        <taxon>Vertebrata</taxon>
        <taxon>Euteleostomi</taxon>
        <taxon>Actinopterygii</taxon>
        <taxon>Neopterygii</taxon>
        <taxon>Teleostei</taxon>
        <taxon>Ostariophysi</taxon>
        <taxon>Gymnotiformes</taxon>
        <taxon>Gymnotoidei</taxon>
        <taxon>Gymnotidae</taxon>
        <taxon>Electrophorus</taxon>
    </lineage>
</organism>
<dbReference type="PANTHER" id="PTHR22427">
    <property type="entry name" value="GH15728P"/>
    <property type="match status" value="1"/>
</dbReference>
<reference evidence="3" key="3">
    <citation type="submission" date="2025-09" db="UniProtKB">
        <authorList>
            <consortium name="Ensembl"/>
        </authorList>
    </citation>
    <scope>IDENTIFICATION</scope>
</reference>
<sequence>MKPPATSCSSGRGSELLSSSFSGAPCPPATCSSLRAVLQGWQTLAEQVSSNTSDTTGECTQRTMERRATRPSSTALWRRWRRRSHTSARIQVGRGRISTAAGCNYRGLTFLSFLLFKCSSHLFVMLSLSLFVHPSLCLSSFSLSLSFSACSASPDTLPLEPASGLGADLLALYERGEATDISIQVGDRVFSAHRSILCARSQYFRAMLCGSWMESSHQCITLQGLGPDEMEILLYFIYGAVLDLPPGTNVSQAVLAADMLGLDGLKDVAEMVLTRDYCRFFPKPVEGVQKSVLECLAISHSIRLESLYSSCVRWVAEHFVKCWSERSFALLPPELQRNCLSAVTKALVCLSHKQACPVSTLCLFFPPTGQEVISRPVCRPRDQAKLCPFLLLPVRGLAVHTVITGSNAVCGCPCSWKTDST</sequence>
<reference evidence="3" key="2">
    <citation type="submission" date="2025-08" db="UniProtKB">
        <authorList>
            <consortium name="Ensembl"/>
        </authorList>
    </citation>
    <scope>IDENTIFICATION</scope>
</reference>
<feature type="compositionally biased region" description="Polar residues" evidence="1">
    <location>
        <begin position="48"/>
        <end position="62"/>
    </location>
</feature>
<dbReference type="GeneTree" id="ENSGT00940000164497"/>
<dbReference type="InterPro" id="IPR043225">
    <property type="entry name" value="BACK_BTBD8"/>
</dbReference>
<keyword evidence="4" id="KW-1185">Reference proteome</keyword>
<dbReference type="SMART" id="SM00225">
    <property type="entry name" value="BTB"/>
    <property type="match status" value="1"/>
</dbReference>